<keyword evidence="2" id="KW-1185">Reference proteome</keyword>
<dbReference type="EMBL" id="CAQQ02022571">
    <property type="status" value="NOT_ANNOTATED_CDS"/>
    <property type="molecule type" value="Genomic_DNA"/>
</dbReference>
<evidence type="ECO:0000313" key="1">
    <source>
        <dbReference type="EnsemblMetazoa" id="MESCA000715-PA"/>
    </source>
</evidence>
<reference evidence="1" key="2">
    <citation type="submission" date="2015-06" db="UniProtKB">
        <authorList>
            <consortium name="EnsemblMetazoa"/>
        </authorList>
    </citation>
    <scope>IDENTIFICATION</scope>
</reference>
<proteinExistence type="predicted"/>
<dbReference type="AlphaFoldDB" id="T1GBS7"/>
<dbReference type="HOGENOM" id="CLU_2457370_0_0_1"/>
<name>T1GBS7_MEGSC</name>
<dbReference type="EMBL" id="CAQQ02022570">
    <property type="status" value="NOT_ANNOTATED_CDS"/>
    <property type="molecule type" value="Genomic_DNA"/>
</dbReference>
<dbReference type="EMBL" id="CAQQ02022569">
    <property type="status" value="NOT_ANNOTATED_CDS"/>
    <property type="molecule type" value="Genomic_DNA"/>
</dbReference>
<accession>T1GBS7</accession>
<dbReference type="Proteomes" id="UP000015102">
    <property type="component" value="Unassembled WGS sequence"/>
</dbReference>
<protein>
    <submittedName>
        <fullName evidence="1">Uncharacterized protein</fullName>
    </submittedName>
</protein>
<dbReference type="EnsemblMetazoa" id="MESCA000715-RA">
    <property type="protein sequence ID" value="MESCA000715-PA"/>
    <property type="gene ID" value="MESCA000715"/>
</dbReference>
<reference evidence="2" key="1">
    <citation type="submission" date="2013-02" db="EMBL/GenBank/DDBJ databases">
        <authorList>
            <person name="Hughes D."/>
        </authorList>
    </citation>
    <scope>NUCLEOTIDE SEQUENCE</scope>
    <source>
        <strain>Durham</strain>
        <strain evidence="2">NC isolate 2 -- Noor lab</strain>
    </source>
</reference>
<evidence type="ECO:0000313" key="2">
    <source>
        <dbReference type="Proteomes" id="UP000015102"/>
    </source>
</evidence>
<organism evidence="1 2">
    <name type="scientific">Megaselia scalaris</name>
    <name type="common">Humpbacked fly</name>
    <name type="synonym">Phora scalaris</name>
    <dbReference type="NCBI Taxonomy" id="36166"/>
    <lineage>
        <taxon>Eukaryota</taxon>
        <taxon>Metazoa</taxon>
        <taxon>Ecdysozoa</taxon>
        <taxon>Arthropoda</taxon>
        <taxon>Hexapoda</taxon>
        <taxon>Insecta</taxon>
        <taxon>Pterygota</taxon>
        <taxon>Neoptera</taxon>
        <taxon>Endopterygota</taxon>
        <taxon>Diptera</taxon>
        <taxon>Brachycera</taxon>
        <taxon>Muscomorpha</taxon>
        <taxon>Platypezoidea</taxon>
        <taxon>Phoridae</taxon>
        <taxon>Megaseliini</taxon>
        <taxon>Megaselia</taxon>
    </lineage>
</organism>
<sequence length="89" mass="10203">MFHVTFGQRVTDHRFCRLEKEKGKETDGGKKKKLIIRYEKCFVTDFYGNAFLNLSFCCSLVSAVGCNSDIMGNLLCYGNDKSFRSEEIL</sequence>